<dbReference type="AlphaFoldDB" id="A0A8C9ZK05"/>
<reference evidence="1" key="2">
    <citation type="submission" date="2025-09" db="UniProtKB">
        <authorList>
            <consortium name="Ensembl"/>
        </authorList>
    </citation>
    <scope>IDENTIFICATION</scope>
</reference>
<dbReference type="Proteomes" id="UP000694568">
    <property type="component" value="Unplaced"/>
</dbReference>
<protein>
    <submittedName>
        <fullName evidence="1">Uncharacterized protein</fullName>
    </submittedName>
</protein>
<evidence type="ECO:0000313" key="2">
    <source>
        <dbReference type="Proteomes" id="UP000694568"/>
    </source>
</evidence>
<organism evidence="1 2">
    <name type="scientific">Sander lucioperca</name>
    <name type="common">Pike-perch</name>
    <name type="synonym">Perca lucioperca</name>
    <dbReference type="NCBI Taxonomy" id="283035"/>
    <lineage>
        <taxon>Eukaryota</taxon>
        <taxon>Metazoa</taxon>
        <taxon>Chordata</taxon>
        <taxon>Craniata</taxon>
        <taxon>Vertebrata</taxon>
        <taxon>Euteleostomi</taxon>
        <taxon>Actinopterygii</taxon>
        <taxon>Neopterygii</taxon>
        <taxon>Teleostei</taxon>
        <taxon>Neoteleostei</taxon>
        <taxon>Acanthomorphata</taxon>
        <taxon>Eupercaria</taxon>
        <taxon>Perciformes</taxon>
        <taxon>Percoidei</taxon>
        <taxon>Percidae</taxon>
        <taxon>Luciopercinae</taxon>
        <taxon>Sander</taxon>
    </lineage>
</organism>
<proteinExistence type="predicted"/>
<accession>A0A8C9ZK05</accession>
<name>A0A8C9ZK05_SANLU</name>
<evidence type="ECO:0000313" key="1">
    <source>
        <dbReference type="Ensembl" id="ENSSLUP00000041700.1"/>
    </source>
</evidence>
<dbReference type="Ensembl" id="ENSSLUT00000043022.1">
    <property type="protein sequence ID" value="ENSSLUP00000041700.1"/>
    <property type="gene ID" value="ENSSLUG00000018514.1"/>
</dbReference>
<keyword evidence="2" id="KW-1185">Reference proteome</keyword>
<reference evidence="1" key="1">
    <citation type="submission" date="2025-08" db="UniProtKB">
        <authorList>
            <consortium name="Ensembl"/>
        </authorList>
    </citation>
    <scope>IDENTIFICATION</scope>
</reference>
<sequence length="100" mass="10945">MLMRGNGTRFVQVLSPDQSAIQTLTAQSKCLTTNQSGCFVGRVLPRTAVGSIITHHIRASPGLCRRRSSAVCRCLRQTPRFFCSASVLCCFTSCLYTVTL</sequence>